<dbReference type="Gene3D" id="1.10.10.10">
    <property type="entry name" value="Winged helix-like DNA-binding domain superfamily/Winged helix DNA-binding domain"/>
    <property type="match status" value="1"/>
</dbReference>
<dbReference type="InterPro" id="IPR016032">
    <property type="entry name" value="Sig_transdc_resp-reg_C-effctor"/>
</dbReference>
<reference evidence="6" key="1">
    <citation type="submission" date="2017-11" db="EMBL/GenBank/DDBJ databases">
        <title>Genome sequence of Pantoea sp. MSR2.</title>
        <authorList>
            <person name="Nascimento F.X."/>
        </authorList>
    </citation>
    <scope>NUCLEOTIDE SEQUENCE [LARGE SCALE GENOMIC DNA]</scope>
    <source>
        <strain evidence="6">MSR2</strain>
        <plasmid evidence="6">pmsr2b</plasmid>
    </source>
</reference>
<evidence type="ECO:0000256" key="1">
    <source>
        <dbReference type="ARBA" id="ARBA00023015"/>
    </source>
</evidence>
<feature type="domain" description="HTH luxR-type" evidence="4">
    <location>
        <begin position="55"/>
        <end position="122"/>
    </location>
</feature>
<dbReference type="PRINTS" id="PR00038">
    <property type="entry name" value="HTHLUXR"/>
</dbReference>
<evidence type="ECO:0000256" key="2">
    <source>
        <dbReference type="ARBA" id="ARBA00023125"/>
    </source>
</evidence>
<evidence type="ECO:0000313" key="6">
    <source>
        <dbReference type="Proteomes" id="UP000424872"/>
    </source>
</evidence>
<dbReference type="PROSITE" id="PS50043">
    <property type="entry name" value="HTH_LUXR_2"/>
    <property type="match status" value="1"/>
</dbReference>
<accession>A0AAP9KS48</accession>
<keyword evidence="2" id="KW-0238">DNA-binding</keyword>
<name>A0AAP9KS48_9GAMM</name>
<dbReference type="PANTHER" id="PTHR44688">
    <property type="entry name" value="DNA-BINDING TRANSCRIPTIONAL ACTIVATOR DEVR_DOSR"/>
    <property type="match status" value="1"/>
</dbReference>
<keyword evidence="5" id="KW-0614">Plasmid</keyword>
<evidence type="ECO:0000259" key="4">
    <source>
        <dbReference type="PROSITE" id="PS50043"/>
    </source>
</evidence>
<keyword evidence="3" id="KW-0804">Transcription</keyword>
<evidence type="ECO:0000313" key="5">
    <source>
        <dbReference type="EMBL" id="QGR09477.1"/>
    </source>
</evidence>
<dbReference type="AlphaFoldDB" id="A0AAP9KS48"/>
<dbReference type="EMBL" id="CP024638">
    <property type="protein sequence ID" value="QGR09477.1"/>
    <property type="molecule type" value="Genomic_DNA"/>
</dbReference>
<dbReference type="GO" id="GO:0006355">
    <property type="term" value="P:regulation of DNA-templated transcription"/>
    <property type="evidence" value="ECO:0007669"/>
    <property type="project" value="InterPro"/>
</dbReference>
<dbReference type="KEGG" id="ppho:CTZ24_23680"/>
<dbReference type="SMART" id="SM00421">
    <property type="entry name" value="HTH_LUXR"/>
    <property type="match status" value="1"/>
</dbReference>
<dbReference type="InterPro" id="IPR000792">
    <property type="entry name" value="Tscrpt_reg_LuxR_C"/>
</dbReference>
<dbReference type="CDD" id="cd06170">
    <property type="entry name" value="LuxR_C_like"/>
    <property type="match status" value="1"/>
</dbReference>
<protein>
    <recommendedName>
        <fullName evidence="4">HTH luxR-type domain-containing protein</fullName>
    </recommendedName>
</protein>
<geneLocation type="plasmid" evidence="6">
    <name>pmsr2b</name>
</geneLocation>
<dbReference type="GO" id="GO:0003677">
    <property type="term" value="F:DNA binding"/>
    <property type="evidence" value="ECO:0007669"/>
    <property type="project" value="UniProtKB-KW"/>
</dbReference>
<evidence type="ECO:0000256" key="3">
    <source>
        <dbReference type="ARBA" id="ARBA00023163"/>
    </source>
</evidence>
<sequence>MGKQLLFMITKIIWFSFQYIIYLPTRQSKGTCQTWSSSYFLFNKLHQRLLCSYQDFNKLIDFNLTNRENEILYYSSMGRTYKEISGLTNITEYTVKFHMAKIVNKLNAKNARHAIKIASDLKLIHAL</sequence>
<dbReference type="Proteomes" id="UP000424872">
    <property type="component" value="Plasmid pMSR2B"/>
</dbReference>
<gene>
    <name evidence="5" type="ORF">CTZ24_23680</name>
</gene>
<dbReference type="PANTHER" id="PTHR44688:SF16">
    <property type="entry name" value="DNA-BINDING TRANSCRIPTIONAL ACTIVATOR DEVR_DOSR"/>
    <property type="match status" value="1"/>
</dbReference>
<proteinExistence type="predicted"/>
<keyword evidence="1" id="KW-0805">Transcription regulation</keyword>
<dbReference type="InterPro" id="IPR036388">
    <property type="entry name" value="WH-like_DNA-bd_sf"/>
</dbReference>
<organism evidence="5 6">
    <name type="scientific">Pantoea phytobeneficialis</name>
    <dbReference type="NCBI Taxonomy" id="2052056"/>
    <lineage>
        <taxon>Bacteria</taxon>
        <taxon>Pseudomonadati</taxon>
        <taxon>Pseudomonadota</taxon>
        <taxon>Gammaproteobacteria</taxon>
        <taxon>Enterobacterales</taxon>
        <taxon>Erwiniaceae</taxon>
        <taxon>Pantoea</taxon>
    </lineage>
</organism>
<dbReference type="SUPFAM" id="SSF46894">
    <property type="entry name" value="C-terminal effector domain of the bipartite response regulators"/>
    <property type="match status" value="1"/>
</dbReference>
<dbReference type="Pfam" id="PF00196">
    <property type="entry name" value="GerE"/>
    <property type="match status" value="1"/>
</dbReference>